<accession>A0A067SVV9</accession>
<gene>
    <name evidence="2" type="ORF">GALMADRAFT_211844</name>
</gene>
<dbReference type="AlphaFoldDB" id="A0A067SVV9"/>
<proteinExistence type="predicted"/>
<evidence type="ECO:0000256" key="1">
    <source>
        <dbReference type="SAM" id="MobiDB-lite"/>
    </source>
</evidence>
<sequence>MLQASDAVLCPLCTYLSRTRPAPAPVHSELVYQNPWSSWTVGIGICCWFVKENDIGEESPTQKEDVAPGVLKRGSVELRSIACRFGPPDSSPAPFAPPYQETAQIRRRGTVTEINGVGIKPAPPPRLLATPRPAAPAGVIAVPTLCVDESRTQPRRGPTEATTPPAKHDDGHRPVIVATSGHERPTNCSQLVPAVGPASQRNANPPQLDAHPMPQFSPLPSSTNANRRIAAGLNIRGCLSRQGGYWLSTAQPS</sequence>
<protein>
    <submittedName>
        <fullName evidence="2">Uncharacterized protein</fullName>
    </submittedName>
</protein>
<dbReference type="Proteomes" id="UP000027222">
    <property type="component" value="Unassembled WGS sequence"/>
</dbReference>
<evidence type="ECO:0000313" key="3">
    <source>
        <dbReference type="Proteomes" id="UP000027222"/>
    </source>
</evidence>
<reference evidence="3" key="1">
    <citation type="journal article" date="2014" name="Proc. Natl. Acad. Sci. U.S.A.">
        <title>Extensive sampling of basidiomycete genomes demonstrates inadequacy of the white-rot/brown-rot paradigm for wood decay fungi.</title>
        <authorList>
            <person name="Riley R."/>
            <person name="Salamov A.A."/>
            <person name="Brown D.W."/>
            <person name="Nagy L.G."/>
            <person name="Floudas D."/>
            <person name="Held B.W."/>
            <person name="Levasseur A."/>
            <person name="Lombard V."/>
            <person name="Morin E."/>
            <person name="Otillar R."/>
            <person name="Lindquist E.A."/>
            <person name="Sun H."/>
            <person name="LaButti K.M."/>
            <person name="Schmutz J."/>
            <person name="Jabbour D."/>
            <person name="Luo H."/>
            <person name="Baker S.E."/>
            <person name="Pisabarro A.G."/>
            <person name="Walton J.D."/>
            <person name="Blanchette R.A."/>
            <person name="Henrissat B."/>
            <person name="Martin F."/>
            <person name="Cullen D."/>
            <person name="Hibbett D.S."/>
            <person name="Grigoriev I.V."/>
        </authorList>
    </citation>
    <scope>NUCLEOTIDE SEQUENCE [LARGE SCALE GENOMIC DNA]</scope>
    <source>
        <strain evidence="3">CBS 339.88</strain>
    </source>
</reference>
<name>A0A067SVV9_GALM3</name>
<organism evidence="2 3">
    <name type="scientific">Galerina marginata (strain CBS 339.88)</name>
    <dbReference type="NCBI Taxonomy" id="685588"/>
    <lineage>
        <taxon>Eukaryota</taxon>
        <taxon>Fungi</taxon>
        <taxon>Dikarya</taxon>
        <taxon>Basidiomycota</taxon>
        <taxon>Agaricomycotina</taxon>
        <taxon>Agaricomycetes</taxon>
        <taxon>Agaricomycetidae</taxon>
        <taxon>Agaricales</taxon>
        <taxon>Agaricineae</taxon>
        <taxon>Strophariaceae</taxon>
        <taxon>Galerina</taxon>
    </lineage>
</organism>
<dbReference type="EMBL" id="KL142383">
    <property type="protein sequence ID" value="KDR74207.1"/>
    <property type="molecule type" value="Genomic_DNA"/>
</dbReference>
<dbReference type="HOGENOM" id="CLU_1098566_0_0_1"/>
<feature type="region of interest" description="Disordered" evidence="1">
    <location>
        <begin position="149"/>
        <end position="172"/>
    </location>
</feature>
<keyword evidence="3" id="KW-1185">Reference proteome</keyword>
<evidence type="ECO:0000313" key="2">
    <source>
        <dbReference type="EMBL" id="KDR74207.1"/>
    </source>
</evidence>